<feature type="transmembrane region" description="Helical" evidence="8">
    <location>
        <begin position="78"/>
        <end position="97"/>
    </location>
</feature>
<feature type="transmembrane region" description="Helical" evidence="8">
    <location>
        <begin position="162"/>
        <end position="186"/>
    </location>
</feature>
<evidence type="ECO:0000256" key="4">
    <source>
        <dbReference type="ARBA" id="ARBA00022692"/>
    </source>
</evidence>
<evidence type="ECO:0000256" key="6">
    <source>
        <dbReference type="ARBA" id="ARBA00023136"/>
    </source>
</evidence>
<dbReference type="PANTHER" id="PTHR42718:SF47">
    <property type="entry name" value="METHYL VIOLOGEN RESISTANCE PROTEIN SMVA"/>
    <property type="match status" value="1"/>
</dbReference>
<dbReference type="PANTHER" id="PTHR42718">
    <property type="entry name" value="MAJOR FACILITATOR SUPERFAMILY MULTIDRUG TRANSPORTER MFSC"/>
    <property type="match status" value="1"/>
</dbReference>
<keyword evidence="2" id="KW-0813">Transport</keyword>
<evidence type="ECO:0000256" key="5">
    <source>
        <dbReference type="ARBA" id="ARBA00022989"/>
    </source>
</evidence>
<feature type="transmembrane region" description="Helical" evidence="8">
    <location>
        <begin position="198"/>
        <end position="217"/>
    </location>
</feature>
<gene>
    <name evidence="10" type="primary">smvA</name>
    <name evidence="10" type="ORF">Airi01_001350</name>
</gene>
<feature type="domain" description="Major facilitator superfamily (MFS) profile" evidence="9">
    <location>
        <begin position="12"/>
        <end position="497"/>
    </location>
</feature>
<dbReference type="Pfam" id="PF07690">
    <property type="entry name" value="MFS_1"/>
    <property type="match status" value="1"/>
</dbReference>
<comment type="caution">
    <text evidence="10">The sequence shown here is derived from an EMBL/GenBank/DDBJ whole genome shotgun (WGS) entry which is preliminary data.</text>
</comment>
<feature type="transmembrane region" description="Helical" evidence="8">
    <location>
        <begin position="330"/>
        <end position="351"/>
    </location>
</feature>
<dbReference type="RefSeq" id="WP_285616804.1">
    <property type="nucleotide sequence ID" value="NZ_BSTJ01000001.1"/>
</dbReference>
<accession>A0A9W6R9S3</accession>
<evidence type="ECO:0000256" key="2">
    <source>
        <dbReference type="ARBA" id="ARBA00022448"/>
    </source>
</evidence>
<feature type="transmembrane region" description="Helical" evidence="8">
    <location>
        <begin position="265"/>
        <end position="290"/>
    </location>
</feature>
<dbReference type="Gene3D" id="1.20.1250.20">
    <property type="entry name" value="MFS general substrate transporter like domains"/>
    <property type="match status" value="1"/>
</dbReference>
<dbReference type="CDD" id="cd17321">
    <property type="entry name" value="MFS_MMR_MDR_like"/>
    <property type="match status" value="1"/>
</dbReference>
<keyword evidence="4 8" id="KW-0812">Transmembrane</keyword>
<feature type="transmembrane region" description="Helical" evidence="8">
    <location>
        <begin position="402"/>
        <end position="419"/>
    </location>
</feature>
<organism evidence="10 11">
    <name type="scientific">Actinoallomurus iriomotensis</name>
    <dbReference type="NCBI Taxonomy" id="478107"/>
    <lineage>
        <taxon>Bacteria</taxon>
        <taxon>Bacillati</taxon>
        <taxon>Actinomycetota</taxon>
        <taxon>Actinomycetes</taxon>
        <taxon>Streptosporangiales</taxon>
        <taxon>Thermomonosporaceae</taxon>
        <taxon>Actinoallomurus</taxon>
    </lineage>
</organism>
<keyword evidence="5 8" id="KW-1133">Transmembrane helix</keyword>
<evidence type="ECO:0000313" key="11">
    <source>
        <dbReference type="Proteomes" id="UP001165135"/>
    </source>
</evidence>
<feature type="transmembrane region" description="Helical" evidence="8">
    <location>
        <begin position="471"/>
        <end position="493"/>
    </location>
</feature>
<proteinExistence type="predicted"/>
<evidence type="ECO:0000256" key="7">
    <source>
        <dbReference type="SAM" id="MobiDB-lite"/>
    </source>
</evidence>
<protein>
    <submittedName>
        <fullName evidence="10">MFS transporter</fullName>
    </submittedName>
</protein>
<sequence>MNTTAGKREWIGLAVLALPTLLVSIDVFVLLLALPRLSTDLHAGSTAQLWIMDVYGFMVAGLLITMGTLGDRIGRRRLLLIGAAGFGAASILAAYSTSAAMLIAARALLGVAGATLAPSTLGLISNMFTDPRRRAVAISVWMACFMSGAALGPLVAGVMLDHFWWGSVFLLGVPAMVLLLVLGPVLLPEFRDAGAGRIDLPSVGLSLAAILPLVYGLKELARSGWHVVPAASIVAGAVFGWVFVWRQRRLEDPLLDMRLFARREFGAALGSMLFGTMLMGAIMMFIAQYFQLVHGLSPLTAGLCMLPGVGGSLVSFLVSPHLTRWVRPAYLIGGGMGVSVCGLLLVAQAGATSGLAAVMLGFAIANFGAGPMVTLGTDLVVGSAPLEKVSSAGALNETSGEFGFALGIAALGSLGTAVYRSRVSVPAGVPADAARATHDTLAGATTAAAGLPGRLGAELLTSAREAFMGGMHVAATVSALLLVAVAVTVATLLRDVHPAGGPETPEPSEAPPALKAEAVEAPAV</sequence>
<reference evidence="10" key="1">
    <citation type="submission" date="2023-03" db="EMBL/GenBank/DDBJ databases">
        <title>Actinoallomurus iriomotensis NBRC 103681.</title>
        <authorList>
            <person name="Ichikawa N."/>
            <person name="Sato H."/>
            <person name="Tonouchi N."/>
        </authorList>
    </citation>
    <scope>NUCLEOTIDE SEQUENCE</scope>
    <source>
        <strain evidence="10">NBRC 103681</strain>
    </source>
</reference>
<comment type="subcellular location">
    <subcellularLocation>
        <location evidence="1">Cell membrane</location>
        <topology evidence="1">Multi-pass membrane protein</topology>
    </subcellularLocation>
</comment>
<feature type="transmembrane region" description="Helical" evidence="8">
    <location>
        <begin position="357"/>
        <end position="381"/>
    </location>
</feature>
<evidence type="ECO:0000313" key="10">
    <source>
        <dbReference type="EMBL" id="GLY71868.1"/>
    </source>
</evidence>
<evidence type="ECO:0000256" key="1">
    <source>
        <dbReference type="ARBA" id="ARBA00004651"/>
    </source>
</evidence>
<name>A0A9W6R9S3_9ACTN</name>
<evidence type="ECO:0000259" key="9">
    <source>
        <dbReference type="PROSITE" id="PS50850"/>
    </source>
</evidence>
<feature type="transmembrane region" description="Helical" evidence="8">
    <location>
        <begin position="47"/>
        <end position="66"/>
    </location>
</feature>
<keyword evidence="3" id="KW-1003">Cell membrane</keyword>
<feature type="transmembrane region" description="Helical" evidence="8">
    <location>
        <begin position="12"/>
        <end position="35"/>
    </location>
</feature>
<feature type="transmembrane region" description="Helical" evidence="8">
    <location>
        <begin position="103"/>
        <end position="124"/>
    </location>
</feature>
<dbReference type="InterPro" id="IPR011701">
    <property type="entry name" value="MFS"/>
</dbReference>
<feature type="region of interest" description="Disordered" evidence="7">
    <location>
        <begin position="498"/>
        <end position="524"/>
    </location>
</feature>
<keyword evidence="6 8" id="KW-0472">Membrane</keyword>
<dbReference type="GO" id="GO:0005886">
    <property type="term" value="C:plasma membrane"/>
    <property type="evidence" value="ECO:0007669"/>
    <property type="project" value="UniProtKB-SubCell"/>
</dbReference>
<feature type="transmembrane region" description="Helical" evidence="8">
    <location>
        <begin position="223"/>
        <end position="244"/>
    </location>
</feature>
<dbReference type="InterPro" id="IPR036259">
    <property type="entry name" value="MFS_trans_sf"/>
</dbReference>
<dbReference type="AlphaFoldDB" id="A0A9W6R9S3"/>
<dbReference type="Proteomes" id="UP001165135">
    <property type="component" value="Unassembled WGS sequence"/>
</dbReference>
<dbReference type="PROSITE" id="PS50850">
    <property type="entry name" value="MFS"/>
    <property type="match status" value="1"/>
</dbReference>
<dbReference type="InterPro" id="IPR020846">
    <property type="entry name" value="MFS_dom"/>
</dbReference>
<feature type="transmembrane region" description="Helical" evidence="8">
    <location>
        <begin position="136"/>
        <end position="156"/>
    </location>
</feature>
<evidence type="ECO:0000256" key="3">
    <source>
        <dbReference type="ARBA" id="ARBA00022475"/>
    </source>
</evidence>
<evidence type="ECO:0000256" key="8">
    <source>
        <dbReference type="SAM" id="Phobius"/>
    </source>
</evidence>
<dbReference type="SUPFAM" id="SSF103473">
    <property type="entry name" value="MFS general substrate transporter"/>
    <property type="match status" value="1"/>
</dbReference>
<dbReference type="EMBL" id="BSTJ01000001">
    <property type="protein sequence ID" value="GLY71868.1"/>
    <property type="molecule type" value="Genomic_DNA"/>
</dbReference>
<dbReference type="GO" id="GO:0022857">
    <property type="term" value="F:transmembrane transporter activity"/>
    <property type="evidence" value="ECO:0007669"/>
    <property type="project" value="InterPro"/>
</dbReference>